<accession>A0A6L5YET8</accession>
<gene>
    <name evidence="9" type="ORF">FYJ59_00935</name>
</gene>
<evidence type="ECO:0000256" key="7">
    <source>
        <dbReference type="SAM" id="Phobius"/>
    </source>
</evidence>
<protein>
    <submittedName>
        <fullName evidence="9">LTA synthase family protein</fullName>
    </submittedName>
</protein>
<dbReference type="AlphaFoldDB" id="A0A6L5YET8"/>
<feature type="transmembrane region" description="Helical" evidence="7">
    <location>
        <begin position="168"/>
        <end position="186"/>
    </location>
</feature>
<dbReference type="Gene3D" id="3.40.720.10">
    <property type="entry name" value="Alkaline Phosphatase, subunit A"/>
    <property type="match status" value="1"/>
</dbReference>
<evidence type="ECO:0000256" key="5">
    <source>
        <dbReference type="ARBA" id="ARBA00022989"/>
    </source>
</evidence>
<feature type="domain" description="Sulfatase N-terminal" evidence="8">
    <location>
        <begin position="267"/>
        <end position="558"/>
    </location>
</feature>
<keyword evidence="5 7" id="KW-1133">Transmembrane helix</keyword>
<dbReference type="PANTHER" id="PTHR47371">
    <property type="entry name" value="LIPOTEICHOIC ACID SYNTHASE"/>
    <property type="match status" value="1"/>
</dbReference>
<dbReference type="CDD" id="cd16015">
    <property type="entry name" value="LTA_synthase"/>
    <property type="match status" value="1"/>
</dbReference>
<comment type="subcellular location">
    <subcellularLocation>
        <location evidence="1">Cell membrane</location>
        <topology evidence="1">Multi-pass membrane protein</topology>
    </subcellularLocation>
</comment>
<proteinExistence type="predicted"/>
<feature type="transmembrane region" description="Helical" evidence="7">
    <location>
        <begin position="137"/>
        <end position="156"/>
    </location>
</feature>
<dbReference type="InterPro" id="IPR000917">
    <property type="entry name" value="Sulfatase_N"/>
</dbReference>
<name>A0A6L5YET8_9FIRM</name>
<evidence type="ECO:0000313" key="9">
    <source>
        <dbReference type="EMBL" id="MST56826.1"/>
    </source>
</evidence>
<dbReference type="Pfam" id="PF00884">
    <property type="entry name" value="Sulfatase"/>
    <property type="match status" value="1"/>
</dbReference>
<sequence>MDYLQKKSIRSVTAAIAGFLRHCVRKIGITREKLPSCIALAVCPLVTFYLFEMYTHNPFTTMHFKTQILNMAFYVLTALLLFGIVKYVRAALMLQTAFFMAAGLANYYVLNFRSAPIMPWDIYSIGTAASVAGNFNYTLKGSTVLVIIGFLILLLIESRFHMNAPARVAKRAALILLSMALIYGYTGMVQSESFVRNFGLYDKLFTPTVMNKRDGNIVAFLMELEYMDVEKPSGYSPEETGSKYTQAGQDSAGLTAAVEDPESVKRPNIIVIMDEAFSDLAVRGDFTTNEDYMPFIHRLQQGAENTRTGYLNVSVLGGNTANTEFEFLTGNTIGFLPQGSVAYQQYVQKETPSLASYLKELDYHTVAIHPYYASGWDRDRVYPLLGFDEFLSQDDFTNPKRIRNYISDESSFAKIIELYENKKEGEPLFVFNVTMQNHSGYEEEFHNFTPDITVDGIDSKALSMYLSLVKQTDSALQGLIDYFSQADEDTMIVFFGDHQPTTYVSNPILRNNKVNPETLTDEENLLKYKVPYVIWSNFDIEEQTDGETSANYLAMDVLENCDLPLPALQSSLTGLRKEYPVISAAGVREADGTLTTVKQCGEAFNDYRSLEYYLLFDYER</sequence>
<evidence type="ECO:0000256" key="1">
    <source>
        <dbReference type="ARBA" id="ARBA00004651"/>
    </source>
</evidence>
<dbReference type="Proteomes" id="UP000476055">
    <property type="component" value="Unassembled WGS sequence"/>
</dbReference>
<dbReference type="InterPro" id="IPR017850">
    <property type="entry name" value="Alkaline_phosphatase_core_sf"/>
</dbReference>
<evidence type="ECO:0000313" key="10">
    <source>
        <dbReference type="Proteomes" id="UP000476055"/>
    </source>
</evidence>
<evidence type="ECO:0000256" key="6">
    <source>
        <dbReference type="ARBA" id="ARBA00023136"/>
    </source>
</evidence>
<reference evidence="9 10" key="1">
    <citation type="submission" date="2019-08" db="EMBL/GenBank/DDBJ databases">
        <title>In-depth cultivation of the pig gut microbiome towards novel bacterial diversity and tailored functional studies.</title>
        <authorList>
            <person name="Wylensek D."/>
            <person name="Hitch T.C.A."/>
            <person name="Clavel T."/>
        </authorList>
    </citation>
    <scope>NUCLEOTIDE SEQUENCE [LARGE SCALE GENOMIC DNA]</scope>
    <source>
        <strain evidence="9 10">WCA3-601-WT-6H</strain>
    </source>
</reference>
<keyword evidence="10" id="KW-1185">Reference proteome</keyword>
<dbReference type="SUPFAM" id="SSF53649">
    <property type="entry name" value="Alkaline phosphatase-like"/>
    <property type="match status" value="1"/>
</dbReference>
<feature type="transmembrane region" description="Helical" evidence="7">
    <location>
        <begin position="92"/>
        <end position="110"/>
    </location>
</feature>
<keyword evidence="4 7" id="KW-0812">Transmembrane</keyword>
<feature type="transmembrane region" description="Helical" evidence="7">
    <location>
        <begin position="34"/>
        <end position="55"/>
    </location>
</feature>
<dbReference type="GO" id="GO:0005886">
    <property type="term" value="C:plasma membrane"/>
    <property type="evidence" value="ECO:0007669"/>
    <property type="project" value="UniProtKB-SubCell"/>
</dbReference>
<dbReference type="EMBL" id="VUMU01000001">
    <property type="protein sequence ID" value="MST56826.1"/>
    <property type="molecule type" value="Genomic_DNA"/>
</dbReference>
<dbReference type="RefSeq" id="WP_154494892.1">
    <property type="nucleotide sequence ID" value="NZ_VUMU01000001.1"/>
</dbReference>
<keyword evidence="3" id="KW-1003">Cell membrane</keyword>
<evidence type="ECO:0000259" key="8">
    <source>
        <dbReference type="Pfam" id="PF00884"/>
    </source>
</evidence>
<comment type="pathway">
    <text evidence="2">Cell wall biogenesis; lipoteichoic acid biosynthesis.</text>
</comment>
<evidence type="ECO:0000256" key="2">
    <source>
        <dbReference type="ARBA" id="ARBA00004936"/>
    </source>
</evidence>
<evidence type="ECO:0000256" key="4">
    <source>
        <dbReference type="ARBA" id="ARBA00022692"/>
    </source>
</evidence>
<dbReference type="InterPro" id="IPR050448">
    <property type="entry name" value="OpgB/LTA_synthase_biosynth"/>
</dbReference>
<feature type="transmembrane region" description="Helical" evidence="7">
    <location>
        <begin position="67"/>
        <end position="85"/>
    </location>
</feature>
<dbReference type="PANTHER" id="PTHR47371:SF3">
    <property type="entry name" value="PHOSPHOGLYCEROL TRANSFERASE I"/>
    <property type="match status" value="1"/>
</dbReference>
<comment type="caution">
    <text evidence="9">The sequence shown here is derived from an EMBL/GenBank/DDBJ whole genome shotgun (WGS) entry which is preliminary data.</text>
</comment>
<organism evidence="9 10">
    <name type="scientific">Waltera intestinalis</name>
    <dbReference type="NCBI Taxonomy" id="2606635"/>
    <lineage>
        <taxon>Bacteria</taxon>
        <taxon>Bacillati</taxon>
        <taxon>Bacillota</taxon>
        <taxon>Clostridia</taxon>
        <taxon>Lachnospirales</taxon>
        <taxon>Lachnospiraceae</taxon>
        <taxon>Waltera</taxon>
    </lineage>
</organism>
<keyword evidence="6 7" id="KW-0472">Membrane</keyword>
<evidence type="ECO:0000256" key="3">
    <source>
        <dbReference type="ARBA" id="ARBA00022475"/>
    </source>
</evidence>